<dbReference type="Proteomes" id="UP000034684">
    <property type="component" value="Unassembled WGS sequence"/>
</dbReference>
<accession>A0A0G1RKS1</accession>
<organism evidence="2 3">
    <name type="scientific">candidate division WWE3 bacterium GW2011_GWB1_47_11</name>
    <dbReference type="NCBI Taxonomy" id="1619117"/>
    <lineage>
        <taxon>Bacteria</taxon>
        <taxon>Katanobacteria</taxon>
    </lineage>
</organism>
<evidence type="ECO:0000313" key="2">
    <source>
        <dbReference type="EMBL" id="KKU57667.1"/>
    </source>
</evidence>
<dbReference type="EMBL" id="LCNN01000006">
    <property type="protein sequence ID" value="KKU57667.1"/>
    <property type="molecule type" value="Genomic_DNA"/>
</dbReference>
<reference evidence="2 3" key="1">
    <citation type="journal article" date="2015" name="Nature">
        <title>rRNA introns, odd ribosomes, and small enigmatic genomes across a large radiation of phyla.</title>
        <authorList>
            <person name="Brown C.T."/>
            <person name="Hug L.A."/>
            <person name="Thomas B.C."/>
            <person name="Sharon I."/>
            <person name="Castelle C.J."/>
            <person name="Singh A."/>
            <person name="Wilkins M.J."/>
            <person name="Williams K.H."/>
            <person name="Banfield J.F."/>
        </authorList>
    </citation>
    <scope>NUCLEOTIDE SEQUENCE [LARGE SCALE GENOMIC DNA]</scope>
</reference>
<dbReference type="PANTHER" id="PTHR48475">
    <property type="entry name" value="RIBONUCLEASE H"/>
    <property type="match status" value="1"/>
</dbReference>
<gene>
    <name evidence="2" type="ORF">UX79_C0006G0003</name>
</gene>
<evidence type="ECO:0000259" key="1">
    <source>
        <dbReference type="PROSITE" id="PS50879"/>
    </source>
</evidence>
<dbReference type="CDD" id="cd09279">
    <property type="entry name" value="RNase_HI_like"/>
    <property type="match status" value="1"/>
</dbReference>
<evidence type="ECO:0000313" key="3">
    <source>
        <dbReference type="Proteomes" id="UP000034684"/>
    </source>
</evidence>
<dbReference type="GO" id="GO:0004523">
    <property type="term" value="F:RNA-DNA hybrid ribonuclease activity"/>
    <property type="evidence" value="ECO:0007669"/>
    <property type="project" value="InterPro"/>
</dbReference>
<dbReference type="PROSITE" id="PS50879">
    <property type="entry name" value="RNASE_H_1"/>
    <property type="match status" value="1"/>
</dbReference>
<protein>
    <submittedName>
        <fullName evidence="2">Bifunctional RNase H/acid phosphatase</fullName>
    </submittedName>
</protein>
<proteinExistence type="predicted"/>
<dbReference type="InterPro" id="IPR002156">
    <property type="entry name" value="RNaseH_domain"/>
</dbReference>
<dbReference type="InterPro" id="IPR012337">
    <property type="entry name" value="RNaseH-like_sf"/>
</dbReference>
<dbReference type="PANTHER" id="PTHR48475:SF1">
    <property type="entry name" value="RNASE H TYPE-1 DOMAIN-CONTAINING PROTEIN"/>
    <property type="match status" value="1"/>
</dbReference>
<sequence>MILNTDGGARGNPGPGAAGVVLRNDTGDVVKQVGLYLGVCTNNEAEYKALALGLQTALGIGVKTLVCRLDSELVVNQVIGRYKIKQAHLKLLNDAIKKLAAQFEAVSFEYVPRAQNNLADKIVNEVLDAA</sequence>
<dbReference type="GO" id="GO:0003676">
    <property type="term" value="F:nucleic acid binding"/>
    <property type="evidence" value="ECO:0007669"/>
    <property type="project" value="InterPro"/>
</dbReference>
<dbReference type="Pfam" id="PF13456">
    <property type="entry name" value="RVT_3"/>
    <property type="match status" value="1"/>
</dbReference>
<dbReference type="SUPFAM" id="SSF53098">
    <property type="entry name" value="Ribonuclease H-like"/>
    <property type="match status" value="1"/>
</dbReference>
<dbReference type="AlphaFoldDB" id="A0A0G1RKS1"/>
<comment type="caution">
    <text evidence="2">The sequence shown here is derived from an EMBL/GenBank/DDBJ whole genome shotgun (WGS) entry which is preliminary data.</text>
</comment>
<dbReference type="InterPro" id="IPR036397">
    <property type="entry name" value="RNaseH_sf"/>
</dbReference>
<name>A0A0G1RKS1_UNCKA</name>
<feature type="domain" description="RNase H type-1" evidence="1">
    <location>
        <begin position="1"/>
        <end position="130"/>
    </location>
</feature>
<dbReference type="Gene3D" id="3.30.420.10">
    <property type="entry name" value="Ribonuclease H-like superfamily/Ribonuclease H"/>
    <property type="match status" value="1"/>
</dbReference>